<accession>A0A2U8BS54</accession>
<proteinExistence type="predicted"/>
<name>A0A2U8BS54_9RICK</name>
<gene>
    <name evidence="1" type="ORF">Fsol_00374</name>
</gene>
<reference evidence="1 2" key="1">
    <citation type="journal article" date="2018" name="Genome Biol. Evol.">
        <title>The Genome Sequence of "Candidatus Fokinia solitaria": Insights on Reductive Evolution in Rickettsiales.</title>
        <authorList>
            <person name="Floriano A.M."/>
            <person name="Castelli M."/>
            <person name="Krenek S."/>
            <person name="Berendonk T.U."/>
            <person name="Bazzocchi C."/>
            <person name="Petroni G."/>
            <person name="Sassera D."/>
        </authorList>
    </citation>
    <scope>NUCLEOTIDE SEQUENCE [LARGE SCALE GENOMIC DNA]</scope>
    <source>
        <strain evidence="1">Rio ETE_ALG 3VII</strain>
    </source>
</reference>
<evidence type="ECO:0000313" key="2">
    <source>
        <dbReference type="Proteomes" id="UP000244519"/>
    </source>
</evidence>
<evidence type="ECO:0000313" key="1">
    <source>
        <dbReference type="EMBL" id="AWD33172.1"/>
    </source>
</evidence>
<dbReference type="EMBL" id="CP025989">
    <property type="protein sequence ID" value="AWD33172.1"/>
    <property type="molecule type" value="Genomic_DNA"/>
</dbReference>
<dbReference type="AlphaFoldDB" id="A0A2U8BS54"/>
<sequence>MCNHENSYSIEADLRTLSVSQLFFVLPLYKQNNQKRKRNGAKLGAAAASTIKSRIDM</sequence>
<organism evidence="1 2">
    <name type="scientific">Candidatus Fokinia solitaria</name>
    <dbReference type="NCBI Taxonomy" id="1802984"/>
    <lineage>
        <taxon>Bacteria</taxon>
        <taxon>Pseudomonadati</taxon>
        <taxon>Pseudomonadota</taxon>
        <taxon>Alphaproteobacteria</taxon>
        <taxon>Rickettsiales</taxon>
        <taxon>Candidatus Midichloriaceae</taxon>
        <taxon>Candidatus Fokinia</taxon>
    </lineage>
</organism>
<keyword evidence="2" id="KW-1185">Reference proteome</keyword>
<protein>
    <submittedName>
        <fullName evidence="1">Uncharacterized protein</fullName>
    </submittedName>
</protein>
<dbReference type="Proteomes" id="UP000244519">
    <property type="component" value="Chromosome"/>
</dbReference>
<dbReference type="KEGG" id="fso:Fsol_00374"/>